<feature type="transmembrane region" description="Helical" evidence="1">
    <location>
        <begin position="466"/>
        <end position="489"/>
    </location>
</feature>
<keyword evidence="1" id="KW-0812">Transmembrane</keyword>
<dbReference type="AlphaFoldDB" id="A0A1Y2GPL8"/>
<reference evidence="2 3" key="1">
    <citation type="submission" date="2016-07" db="EMBL/GenBank/DDBJ databases">
        <title>Pervasive Adenine N6-methylation of Active Genes in Fungi.</title>
        <authorList>
            <consortium name="DOE Joint Genome Institute"/>
            <person name="Mondo S.J."/>
            <person name="Dannebaum R.O."/>
            <person name="Kuo R.C."/>
            <person name="Labutti K."/>
            <person name="Haridas S."/>
            <person name="Kuo A."/>
            <person name="Salamov A."/>
            <person name="Ahrendt S.R."/>
            <person name="Lipzen A."/>
            <person name="Sullivan W."/>
            <person name="Andreopoulos W.B."/>
            <person name="Clum A."/>
            <person name="Lindquist E."/>
            <person name="Daum C."/>
            <person name="Ramamoorthy G.K."/>
            <person name="Gryganskyi A."/>
            <person name="Culley D."/>
            <person name="Magnuson J.K."/>
            <person name="James T.Y."/>
            <person name="O'Malley M.A."/>
            <person name="Stajich J.E."/>
            <person name="Spatafora J.W."/>
            <person name="Visel A."/>
            <person name="Grigoriev I.V."/>
        </authorList>
    </citation>
    <scope>NUCLEOTIDE SEQUENCE [LARGE SCALE GENOMIC DNA]</scope>
    <source>
        <strain evidence="2 3">NRRL 3116</strain>
    </source>
</reference>
<dbReference type="Proteomes" id="UP000193648">
    <property type="component" value="Unassembled WGS sequence"/>
</dbReference>
<keyword evidence="1" id="KW-0472">Membrane</keyword>
<dbReference type="RefSeq" id="XP_021882026.1">
    <property type="nucleotide sequence ID" value="XM_022023890.1"/>
</dbReference>
<comment type="caution">
    <text evidence="2">The sequence shown here is derived from an EMBL/GenBank/DDBJ whole genome shotgun (WGS) entry which is preliminary data.</text>
</comment>
<organism evidence="2 3">
    <name type="scientific">Lobosporangium transversale</name>
    <dbReference type="NCBI Taxonomy" id="64571"/>
    <lineage>
        <taxon>Eukaryota</taxon>
        <taxon>Fungi</taxon>
        <taxon>Fungi incertae sedis</taxon>
        <taxon>Mucoromycota</taxon>
        <taxon>Mortierellomycotina</taxon>
        <taxon>Mortierellomycetes</taxon>
        <taxon>Mortierellales</taxon>
        <taxon>Mortierellaceae</taxon>
        <taxon>Lobosporangium</taxon>
    </lineage>
</organism>
<dbReference type="GeneID" id="33565734"/>
<name>A0A1Y2GPL8_9FUNG</name>
<feature type="transmembrane region" description="Helical" evidence="1">
    <location>
        <begin position="71"/>
        <end position="94"/>
    </location>
</feature>
<accession>A0A1Y2GPL8</accession>
<protein>
    <recommendedName>
        <fullName evidence="4">Transmembrane protein</fullName>
    </recommendedName>
</protein>
<gene>
    <name evidence="2" type="ORF">BCR41DRAFT_352005</name>
</gene>
<keyword evidence="3" id="KW-1185">Reference proteome</keyword>
<keyword evidence="1" id="KW-1133">Transmembrane helix</keyword>
<dbReference type="InParanoid" id="A0A1Y2GPL8"/>
<evidence type="ECO:0000256" key="1">
    <source>
        <dbReference type="SAM" id="Phobius"/>
    </source>
</evidence>
<dbReference type="OrthoDB" id="2387820at2759"/>
<feature type="transmembrane region" description="Helical" evidence="1">
    <location>
        <begin position="12"/>
        <end position="32"/>
    </location>
</feature>
<dbReference type="EMBL" id="MCFF01000015">
    <property type="protein sequence ID" value="ORZ18231.1"/>
    <property type="molecule type" value="Genomic_DNA"/>
</dbReference>
<evidence type="ECO:0000313" key="2">
    <source>
        <dbReference type="EMBL" id="ORZ18231.1"/>
    </source>
</evidence>
<proteinExistence type="predicted"/>
<evidence type="ECO:0000313" key="3">
    <source>
        <dbReference type="Proteomes" id="UP000193648"/>
    </source>
</evidence>
<sequence>MFVAWSFLGLNIILALFQALLVSAVGAILAIYSKYGDEYANSIRWVRQGGYFEMYNTLVNSRNSIPRSTKLILIITIVVSIIASLSDIGAIYFIEPSEAPSRTTFIIVKTTQYVVNSGQYILSGWNTATRGRSDIVDAIKHMINDTANIPGYVPGLVYTPRTTKYEIGCDKIAFQMWDGDVILNTHQDSCATANFTMDGIVVRDYSKMTVIRESSSRISISVLGQSPIFFTEMISTTSMTIFGEECGLLEAYTNSDMLADGISSLPVTQATKCILPTGEIIVISSTAIRFFVADPQLINITTSTLFHEENELVKAMETTVMKESFTKNSTLLVELRAGDSSLDASGCFSNWNTETNSTNLACMYINFKYIITKAQKPDKIIAAARGNAPWPKPVGYSSVMAIQHLPTITYKEPKHLSIAGAKDATKSVADYVASLGQNFFVDFAQRQLLVLYDSSEYEKGFDIPDWLAIGALCTMVVCAIFYVSTQYFLDPRYTGSLYKVMSIHLADKYNSYAQMIRWSKVYSMQLDEFSNAASNDDEHQTKYNNKSDDVEYQTKYTNKSDTSLNRGMW</sequence>
<evidence type="ECO:0008006" key="4">
    <source>
        <dbReference type="Google" id="ProtNLM"/>
    </source>
</evidence>